<dbReference type="Proteomes" id="UP001362999">
    <property type="component" value="Unassembled WGS sequence"/>
</dbReference>
<proteinExistence type="predicted"/>
<evidence type="ECO:0000313" key="2">
    <source>
        <dbReference type="EMBL" id="KAK7014561.1"/>
    </source>
</evidence>
<accession>A0AAW0AR26</accession>
<name>A0AAW0AR26_9AGAR</name>
<keyword evidence="3" id="KW-1185">Reference proteome</keyword>
<evidence type="ECO:0000313" key="3">
    <source>
        <dbReference type="Proteomes" id="UP001362999"/>
    </source>
</evidence>
<evidence type="ECO:0000256" key="1">
    <source>
        <dbReference type="SAM" id="MobiDB-lite"/>
    </source>
</evidence>
<reference evidence="2 3" key="1">
    <citation type="journal article" date="2024" name="J Genomics">
        <title>Draft genome sequencing and assembly of Favolaschia claudopus CIRM-BRFM 2984 isolated from oak limbs.</title>
        <authorList>
            <person name="Navarro D."/>
            <person name="Drula E."/>
            <person name="Chaduli D."/>
            <person name="Cazenave R."/>
            <person name="Ahrendt S."/>
            <person name="Wang J."/>
            <person name="Lipzen A."/>
            <person name="Daum C."/>
            <person name="Barry K."/>
            <person name="Grigoriev I.V."/>
            <person name="Favel A."/>
            <person name="Rosso M.N."/>
            <person name="Martin F."/>
        </authorList>
    </citation>
    <scope>NUCLEOTIDE SEQUENCE [LARGE SCALE GENOMIC DNA]</scope>
    <source>
        <strain evidence="2 3">CIRM-BRFM 2984</strain>
    </source>
</reference>
<organism evidence="2 3">
    <name type="scientific">Favolaschia claudopus</name>
    <dbReference type="NCBI Taxonomy" id="2862362"/>
    <lineage>
        <taxon>Eukaryota</taxon>
        <taxon>Fungi</taxon>
        <taxon>Dikarya</taxon>
        <taxon>Basidiomycota</taxon>
        <taxon>Agaricomycotina</taxon>
        <taxon>Agaricomycetes</taxon>
        <taxon>Agaricomycetidae</taxon>
        <taxon>Agaricales</taxon>
        <taxon>Marasmiineae</taxon>
        <taxon>Mycenaceae</taxon>
        <taxon>Favolaschia</taxon>
    </lineage>
</organism>
<dbReference type="AlphaFoldDB" id="A0AAW0AR26"/>
<protein>
    <submittedName>
        <fullName evidence="2">Uncharacterized protein</fullName>
    </submittedName>
</protein>
<comment type="caution">
    <text evidence="2">The sequence shown here is derived from an EMBL/GenBank/DDBJ whole genome shotgun (WGS) entry which is preliminary data.</text>
</comment>
<gene>
    <name evidence="2" type="ORF">R3P38DRAFT_1436679</name>
</gene>
<dbReference type="EMBL" id="JAWWNJ010000056">
    <property type="protein sequence ID" value="KAK7014561.1"/>
    <property type="molecule type" value="Genomic_DNA"/>
</dbReference>
<sequence length="152" mass="16990">MTTYTLPPYKPPVFAPHEQADDQSANDATPPGLLAPGVELIIGGLDRANPGSALDDARRIVNEYNAAHPEQLLPPLKLRPASTNQTPLDYVYVHLDPHLDKIPRPDILQDTMLRLVEAYRDRGQWVKWKISKGLDKSRQAPSPPRTRTPRSC</sequence>
<feature type="region of interest" description="Disordered" evidence="1">
    <location>
        <begin position="1"/>
        <end position="32"/>
    </location>
</feature>